<evidence type="ECO:0000313" key="7">
    <source>
        <dbReference type="Proteomes" id="UP000186141"/>
    </source>
</evidence>
<dbReference type="AlphaFoldDB" id="A0A1N7NA68"/>
<dbReference type="SUPFAM" id="SSF56300">
    <property type="entry name" value="Metallo-dependent phosphatases"/>
    <property type="match status" value="1"/>
</dbReference>
<dbReference type="Proteomes" id="UP000186141">
    <property type="component" value="Unassembled WGS sequence"/>
</dbReference>
<dbReference type="RefSeq" id="WP_076530689.1">
    <property type="nucleotide sequence ID" value="NZ_BMEH01000003.1"/>
</dbReference>
<reference evidence="6 7" key="1">
    <citation type="submission" date="2017-01" db="EMBL/GenBank/DDBJ databases">
        <authorList>
            <person name="Mah S.A."/>
            <person name="Swanson W.J."/>
            <person name="Moy G.W."/>
            <person name="Vacquier V.D."/>
        </authorList>
    </citation>
    <scope>NUCLEOTIDE SEQUENCE [LARGE SCALE GENOMIC DNA]</scope>
    <source>
        <strain evidence="6 7">DSM 26375</strain>
    </source>
</reference>
<dbReference type="InterPro" id="IPR029052">
    <property type="entry name" value="Metallo-depent_PP-like"/>
</dbReference>
<evidence type="ECO:0000259" key="5">
    <source>
        <dbReference type="Pfam" id="PF00149"/>
    </source>
</evidence>
<dbReference type="Gene3D" id="3.60.21.10">
    <property type="match status" value="1"/>
</dbReference>
<gene>
    <name evidence="6" type="ORF">SAMN05421774_103239</name>
</gene>
<dbReference type="EMBL" id="FTOT01000003">
    <property type="protein sequence ID" value="SIS95255.1"/>
    <property type="molecule type" value="Genomic_DNA"/>
</dbReference>
<accession>A0A1N7NA68</accession>
<evidence type="ECO:0000256" key="4">
    <source>
        <dbReference type="ARBA" id="ARBA00025742"/>
    </source>
</evidence>
<evidence type="ECO:0000256" key="3">
    <source>
        <dbReference type="ARBA" id="ARBA00023004"/>
    </source>
</evidence>
<name>A0A1N7NA68_9RHOB</name>
<evidence type="ECO:0000313" key="6">
    <source>
        <dbReference type="EMBL" id="SIS95255.1"/>
    </source>
</evidence>
<comment type="similarity">
    <text evidence="4">Belongs to the cyclic nucleotide phosphodiesterase class-III family.</text>
</comment>
<keyword evidence="1" id="KW-0479">Metal-binding</keyword>
<dbReference type="InterPro" id="IPR050884">
    <property type="entry name" value="CNP_phosphodiesterase-III"/>
</dbReference>
<keyword evidence="3" id="KW-0408">Iron</keyword>
<protein>
    <submittedName>
        <fullName evidence="6">3',5'-cyclic AMP phosphodiesterase CpdA</fullName>
    </submittedName>
</protein>
<proteinExistence type="inferred from homology"/>
<dbReference type="Pfam" id="PF00149">
    <property type="entry name" value="Metallophos"/>
    <property type="match status" value="1"/>
</dbReference>
<feature type="domain" description="Calcineurin-like phosphoesterase" evidence="5">
    <location>
        <begin position="3"/>
        <end position="195"/>
    </location>
</feature>
<evidence type="ECO:0000256" key="2">
    <source>
        <dbReference type="ARBA" id="ARBA00022801"/>
    </source>
</evidence>
<evidence type="ECO:0000256" key="1">
    <source>
        <dbReference type="ARBA" id="ARBA00022723"/>
    </source>
</evidence>
<dbReference type="PANTHER" id="PTHR42988:SF2">
    <property type="entry name" value="CYCLIC NUCLEOTIDE PHOSPHODIESTERASE CBUA0032-RELATED"/>
    <property type="match status" value="1"/>
</dbReference>
<dbReference type="GO" id="GO:0016787">
    <property type="term" value="F:hydrolase activity"/>
    <property type="evidence" value="ECO:0007669"/>
    <property type="project" value="UniProtKB-KW"/>
</dbReference>
<dbReference type="InterPro" id="IPR004843">
    <property type="entry name" value="Calcineurin-like_PHP"/>
</dbReference>
<dbReference type="GO" id="GO:0046872">
    <property type="term" value="F:metal ion binding"/>
    <property type="evidence" value="ECO:0007669"/>
    <property type="project" value="UniProtKB-KW"/>
</dbReference>
<sequence>MTRFVHLTDLHISHPESGDTMLRTDTPAQVARAVEAIGKLTPAPDFVIASGDLTNIGDAKSYALLQEILAPLSMPVVLALGNHDKRGPFHTAYDTGKGEGPHYHDTVLAGLHVITLDTLLPGRVSGTICDEQFAFLTAALDRAPDLPKIIVAHHPPRIDPGELPWATLDQAISDRLATLLRGRGVLGILSGHVHINSVRMWHGVPLYVSQGLNSTVDLIEREDMRIMEGTGFSLFDLRGSGLTVTFVPLSPNAQELGRLEVARLLSFS</sequence>
<keyword evidence="7" id="KW-1185">Reference proteome</keyword>
<organism evidence="6 7">
    <name type="scientific">Gemmobacter megaterium</name>
    <dbReference type="NCBI Taxonomy" id="1086013"/>
    <lineage>
        <taxon>Bacteria</taxon>
        <taxon>Pseudomonadati</taxon>
        <taxon>Pseudomonadota</taxon>
        <taxon>Alphaproteobacteria</taxon>
        <taxon>Rhodobacterales</taxon>
        <taxon>Paracoccaceae</taxon>
        <taxon>Gemmobacter</taxon>
    </lineage>
</organism>
<dbReference type="OrthoDB" id="651281at2"/>
<dbReference type="PANTHER" id="PTHR42988">
    <property type="entry name" value="PHOSPHOHYDROLASE"/>
    <property type="match status" value="1"/>
</dbReference>
<keyword evidence="2" id="KW-0378">Hydrolase</keyword>
<dbReference type="STRING" id="1086013.SAMN05421774_103239"/>